<dbReference type="PIRSF" id="PIRSF031900">
    <property type="entry name" value="UCP031900"/>
    <property type="match status" value="1"/>
</dbReference>
<accession>A0A1X7CGQ9</accession>
<keyword evidence="1" id="KW-0732">Signal</keyword>
<evidence type="ECO:0000256" key="1">
    <source>
        <dbReference type="SAM" id="SignalP"/>
    </source>
</evidence>
<name>A0A1X7CGQ9_9HYPH</name>
<evidence type="ECO:0000313" key="4">
    <source>
        <dbReference type="Proteomes" id="UP000192903"/>
    </source>
</evidence>
<dbReference type="STRING" id="464029.SAMN02982989_0287"/>
<feature type="domain" description="Phytase-like" evidence="2">
    <location>
        <begin position="68"/>
        <end position="319"/>
    </location>
</feature>
<dbReference type="InterPro" id="IPR027372">
    <property type="entry name" value="Phytase-like_dom"/>
</dbReference>
<dbReference type="AlphaFoldDB" id="A0A1X7CGQ9"/>
<dbReference type="InterPro" id="IPR014567">
    <property type="entry name" value="UCP031900"/>
</dbReference>
<protein>
    <recommendedName>
        <fullName evidence="2">Phytase-like domain-containing protein</fullName>
    </recommendedName>
</protein>
<feature type="chain" id="PRO_5012507694" description="Phytase-like domain-containing protein" evidence="1">
    <location>
        <begin position="29"/>
        <end position="334"/>
    </location>
</feature>
<dbReference type="Pfam" id="PF13449">
    <property type="entry name" value="Phytase-like"/>
    <property type="match status" value="1"/>
</dbReference>
<sequence>MKPASLKLFRFALCAVLFGAVAFPVAPAMETIPVRARAITEFKRGSAETRFGSLEFLGGIEFSSSDSRLQSLSAIRFRADGRKFVSVLDTGNWLTGRIERDADGRLSGLADISINPILFRGGRPGSKYNTDAEGLALRDGQAIVSFEQLHRVEVYPDPGFETSAPLKTIDLLIPRHEFRRNAGMETVAAAPKSGPLKGSLVVVTEHSLDDDGNLLAAILEGPLRGQFSVVRHDPYDATDGAFLPDGDLLLLERRFSFMGGLGMRIRRIKGESIRPGVTVDGEILLDADMGYAIDNMEGLDVVVRPDGKPHLIVVSDDNGNILQRNVMLEFRLNR</sequence>
<evidence type="ECO:0000313" key="3">
    <source>
        <dbReference type="EMBL" id="SME96246.1"/>
    </source>
</evidence>
<dbReference type="Proteomes" id="UP000192903">
    <property type="component" value="Unassembled WGS sequence"/>
</dbReference>
<reference evidence="4" key="1">
    <citation type="submission" date="2017-04" db="EMBL/GenBank/DDBJ databases">
        <authorList>
            <person name="Varghese N."/>
            <person name="Submissions S."/>
        </authorList>
    </citation>
    <scope>NUCLEOTIDE SEQUENCE [LARGE SCALE GENOMIC DNA]</scope>
    <source>
        <strain evidence="4">B4P</strain>
    </source>
</reference>
<gene>
    <name evidence="3" type="ORF">SAMN02982989_0287</name>
</gene>
<feature type="signal peptide" evidence="1">
    <location>
        <begin position="1"/>
        <end position="28"/>
    </location>
</feature>
<dbReference type="EMBL" id="FXAF01000001">
    <property type="protein sequence ID" value="SME96246.1"/>
    <property type="molecule type" value="Genomic_DNA"/>
</dbReference>
<proteinExistence type="predicted"/>
<organism evidence="3 4">
    <name type="scientific">Xaviernesmea oryzae</name>
    <dbReference type="NCBI Taxonomy" id="464029"/>
    <lineage>
        <taxon>Bacteria</taxon>
        <taxon>Pseudomonadati</taxon>
        <taxon>Pseudomonadota</taxon>
        <taxon>Alphaproteobacteria</taxon>
        <taxon>Hyphomicrobiales</taxon>
        <taxon>Rhizobiaceae</taxon>
        <taxon>Rhizobium/Agrobacterium group</taxon>
        <taxon>Xaviernesmea</taxon>
    </lineage>
</organism>
<evidence type="ECO:0000259" key="2">
    <source>
        <dbReference type="Pfam" id="PF13449"/>
    </source>
</evidence>
<keyword evidence="4" id="KW-1185">Reference proteome</keyword>